<evidence type="ECO:0000313" key="9">
    <source>
        <dbReference type="EMBL" id="CAF5177971.1"/>
    </source>
</evidence>
<organism evidence="9 10">
    <name type="scientific">Rotaria magnacalcarata</name>
    <dbReference type="NCBI Taxonomy" id="392030"/>
    <lineage>
        <taxon>Eukaryota</taxon>
        <taxon>Metazoa</taxon>
        <taxon>Spiralia</taxon>
        <taxon>Gnathifera</taxon>
        <taxon>Rotifera</taxon>
        <taxon>Eurotatoria</taxon>
        <taxon>Bdelloidea</taxon>
        <taxon>Philodinida</taxon>
        <taxon>Philodinidae</taxon>
        <taxon>Rotaria</taxon>
    </lineage>
</organism>
<dbReference type="Gene3D" id="3.90.550.50">
    <property type="match status" value="1"/>
</dbReference>
<sequence>MAGSYRQKSSPAIHRSRLKSRYVLSIVVGLILGFALSFACLPLMSICDSSPSIFLEPFSSSLNVRLDSGSRSSNNKLDSFRILNRQARSIADVTLVDYRSKDYEPKIHPLRQPSAKSNNSNTNVNTNNKNKTANAPTRPPSTSIRPRYIADELGIREKVLVAVLAETDRLNTFSLFLNQTLHDHVNRLLFFINDNVQNFPKTMQVIAINDERTYLKPFYVLKYLAEKMINSYDWFFLVPDNTFIRGYKLTEFLNHISIGQDLYMGQAFDDVHAVYCYFGSGIIISSVSLYKIQMKS</sequence>
<evidence type="ECO:0008006" key="11">
    <source>
        <dbReference type="Google" id="ProtNLM"/>
    </source>
</evidence>
<evidence type="ECO:0000256" key="1">
    <source>
        <dbReference type="ARBA" id="ARBA00004606"/>
    </source>
</evidence>
<reference evidence="9" key="1">
    <citation type="submission" date="2021-02" db="EMBL/GenBank/DDBJ databases">
        <authorList>
            <person name="Nowell W R."/>
        </authorList>
    </citation>
    <scope>NUCLEOTIDE SEQUENCE</scope>
</reference>
<dbReference type="AlphaFoldDB" id="A0A8S3H5H4"/>
<evidence type="ECO:0000256" key="8">
    <source>
        <dbReference type="SAM" id="Phobius"/>
    </source>
</evidence>
<name>A0A8S3H5H4_9BILA</name>
<dbReference type="InterPro" id="IPR026050">
    <property type="entry name" value="C1GALT1/C1GALT1_chp1"/>
</dbReference>
<comment type="subcellular location">
    <subcellularLocation>
        <location evidence="1">Membrane</location>
        <topology evidence="1">Single-pass type II membrane protein</topology>
    </subcellularLocation>
</comment>
<comment type="caution">
    <text evidence="9">The sequence shown here is derived from an EMBL/GenBank/DDBJ whole genome shotgun (WGS) entry which is preliminary data.</text>
</comment>
<dbReference type="EMBL" id="CAJOBI010316569">
    <property type="protein sequence ID" value="CAF5177971.1"/>
    <property type="molecule type" value="Genomic_DNA"/>
</dbReference>
<gene>
    <name evidence="9" type="ORF">SMN809_LOCUS68029</name>
</gene>
<dbReference type="PANTHER" id="PTHR23033">
    <property type="entry name" value="BETA1,3-GALACTOSYLTRANSFERASE"/>
    <property type="match status" value="1"/>
</dbReference>
<feature type="region of interest" description="Disordered" evidence="7">
    <location>
        <begin position="107"/>
        <end position="143"/>
    </location>
</feature>
<accession>A0A8S3H5H4</accession>
<evidence type="ECO:0000256" key="4">
    <source>
        <dbReference type="ARBA" id="ARBA00022968"/>
    </source>
</evidence>
<feature type="compositionally biased region" description="Low complexity" evidence="7">
    <location>
        <begin position="114"/>
        <end position="143"/>
    </location>
</feature>
<evidence type="ECO:0000313" key="10">
    <source>
        <dbReference type="Proteomes" id="UP000676336"/>
    </source>
</evidence>
<evidence type="ECO:0000256" key="6">
    <source>
        <dbReference type="ARBA" id="ARBA00023136"/>
    </source>
</evidence>
<dbReference type="GO" id="GO:0016020">
    <property type="term" value="C:membrane"/>
    <property type="evidence" value="ECO:0007669"/>
    <property type="project" value="UniProtKB-SubCell"/>
</dbReference>
<proteinExistence type="inferred from homology"/>
<protein>
    <recommendedName>
        <fullName evidence="11">Hexosyltransferase</fullName>
    </recommendedName>
</protein>
<evidence type="ECO:0000256" key="2">
    <source>
        <dbReference type="ARBA" id="ARBA00006462"/>
    </source>
</evidence>
<evidence type="ECO:0000256" key="3">
    <source>
        <dbReference type="ARBA" id="ARBA00022692"/>
    </source>
</evidence>
<keyword evidence="4" id="KW-0735">Signal-anchor</keyword>
<dbReference type="Proteomes" id="UP000676336">
    <property type="component" value="Unassembled WGS sequence"/>
</dbReference>
<keyword evidence="6 8" id="KW-0472">Membrane</keyword>
<feature type="transmembrane region" description="Helical" evidence="8">
    <location>
        <begin position="272"/>
        <end position="290"/>
    </location>
</feature>
<keyword evidence="5 8" id="KW-1133">Transmembrane helix</keyword>
<keyword evidence="3 8" id="KW-0812">Transmembrane</keyword>
<evidence type="ECO:0000256" key="5">
    <source>
        <dbReference type="ARBA" id="ARBA00022989"/>
    </source>
</evidence>
<evidence type="ECO:0000256" key="7">
    <source>
        <dbReference type="SAM" id="MobiDB-lite"/>
    </source>
</evidence>
<comment type="similarity">
    <text evidence="2">Belongs to the glycosyltransferase 31 family. Beta3-Gal-T subfamily.</text>
</comment>
<feature type="transmembrane region" description="Helical" evidence="8">
    <location>
        <begin position="21"/>
        <end position="44"/>
    </location>
</feature>